<accession>A0A6J4Q2W5</accession>
<dbReference type="EMBL" id="CADCUR010000304">
    <property type="protein sequence ID" value="CAA9430607.1"/>
    <property type="molecule type" value="Genomic_DNA"/>
</dbReference>
<gene>
    <name evidence="1" type="ORF">AVDCRST_MAG74-3669</name>
</gene>
<name>A0A6J4Q2W5_9BACT</name>
<reference evidence="1" key="1">
    <citation type="submission" date="2020-02" db="EMBL/GenBank/DDBJ databases">
        <authorList>
            <person name="Meier V. D."/>
        </authorList>
    </citation>
    <scope>NUCLEOTIDE SEQUENCE</scope>
    <source>
        <strain evidence="1">AVDCRST_MAG74</strain>
    </source>
</reference>
<organism evidence="1">
    <name type="scientific">uncultured Pyrinomonadaceae bacterium</name>
    <dbReference type="NCBI Taxonomy" id="2283094"/>
    <lineage>
        <taxon>Bacteria</taxon>
        <taxon>Pseudomonadati</taxon>
        <taxon>Acidobacteriota</taxon>
        <taxon>Blastocatellia</taxon>
        <taxon>Blastocatellales</taxon>
        <taxon>Pyrinomonadaceae</taxon>
        <taxon>environmental samples</taxon>
    </lineage>
</organism>
<proteinExistence type="predicted"/>
<protein>
    <submittedName>
        <fullName evidence="1">Uncharacterized protein</fullName>
    </submittedName>
</protein>
<evidence type="ECO:0000313" key="1">
    <source>
        <dbReference type="EMBL" id="CAA9430607.1"/>
    </source>
</evidence>
<dbReference type="AlphaFoldDB" id="A0A6J4Q2W5"/>
<sequence>MNDWRKLVKQKRFADAEKLMLDDTANVVHGCEVVSRAGFYENWGDAAESKDERKNYYEKARADYYLYASGATGSGEGLQLLMNVERVEKKIARLDKKSLCSRIGLASIVAKVLRRT</sequence>